<evidence type="ECO:0000256" key="6">
    <source>
        <dbReference type="ARBA" id="ARBA00023242"/>
    </source>
</evidence>
<comment type="subcellular location">
    <subcellularLocation>
        <location evidence="1">Nucleus</location>
    </subcellularLocation>
</comment>
<dbReference type="GO" id="GO:0005634">
    <property type="term" value="C:nucleus"/>
    <property type="evidence" value="ECO:0007669"/>
    <property type="project" value="UniProtKB-SubCell"/>
</dbReference>
<evidence type="ECO:0000259" key="8">
    <source>
        <dbReference type="PROSITE" id="PS51294"/>
    </source>
</evidence>
<dbReference type="PANTHER" id="PTHR31499:SF79">
    <property type="entry name" value="HTH MYB-TYPE DOMAIN-CONTAINING PROTEIN"/>
    <property type="match status" value="1"/>
</dbReference>
<evidence type="ECO:0000256" key="5">
    <source>
        <dbReference type="ARBA" id="ARBA00023163"/>
    </source>
</evidence>
<feature type="region of interest" description="Disordered" evidence="7">
    <location>
        <begin position="29"/>
        <end position="49"/>
    </location>
</feature>
<reference evidence="9" key="2">
    <citation type="submission" date="2020-07" db="EMBL/GenBank/DDBJ databases">
        <authorList>
            <person name="Vera ALvarez R."/>
            <person name="Arias-Moreno D.M."/>
            <person name="Jimenez-Jacinto V."/>
            <person name="Jimenez-Bremont J.F."/>
            <person name="Swaminathan K."/>
            <person name="Moose S.P."/>
            <person name="Guerrero-Gonzalez M.L."/>
            <person name="Marino-Ramirez L."/>
            <person name="Landsman D."/>
            <person name="Rodriguez-Kessler M."/>
            <person name="Delgado-Sanchez P."/>
        </authorList>
    </citation>
    <scope>NUCLEOTIDE SEQUENCE</scope>
    <source>
        <tissue evidence="9">Cladode</tissue>
    </source>
</reference>
<dbReference type="NCBIfam" id="TIGR01557">
    <property type="entry name" value="myb_SHAQKYF"/>
    <property type="match status" value="1"/>
</dbReference>
<dbReference type="EMBL" id="GISG01070125">
    <property type="protein sequence ID" value="MBA4629572.1"/>
    <property type="molecule type" value="Transcribed_RNA"/>
</dbReference>
<dbReference type="AlphaFoldDB" id="A0A7C8YY58"/>
<reference evidence="9" key="1">
    <citation type="journal article" date="2013" name="J. Plant Res.">
        <title>Effect of fungi and light on seed germination of three Opuntia species from semiarid lands of central Mexico.</title>
        <authorList>
            <person name="Delgado-Sanchez P."/>
            <person name="Jimenez-Bremont J.F."/>
            <person name="Guerrero-Gonzalez Mde L."/>
            <person name="Flores J."/>
        </authorList>
    </citation>
    <scope>NUCLEOTIDE SEQUENCE</scope>
    <source>
        <tissue evidence="9">Cladode</tissue>
    </source>
</reference>
<dbReference type="InterPro" id="IPR009057">
    <property type="entry name" value="Homeodomain-like_sf"/>
</dbReference>
<evidence type="ECO:0000256" key="2">
    <source>
        <dbReference type="ARBA" id="ARBA00006783"/>
    </source>
</evidence>
<evidence type="ECO:0000256" key="3">
    <source>
        <dbReference type="ARBA" id="ARBA00023015"/>
    </source>
</evidence>
<dbReference type="Gene3D" id="1.10.10.60">
    <property type="entry name" value="Homeodomain-like"/>
    <property type="match status" value="1"/>
</dbReference>
<dbReference type="Pfam" id="PF00249">
    <property type="entry name" value="Myb_DNA-binding"/>
    <property type="match status" value="1"/>
</dbReference>
<proteinExistence type="inferred from homology"/>
<protein>
    <recommendedName>
        <fullName evidence="8">HTH myb-type domain-containing protein</fullName>
    </recommendedName>
</protein>
<dbReference type="PROSITE" id="PS51294">
    <property type="entry name" value="HTH_MYB"/>
    <property type="match status" value="1"/>
</dbReference>
<dbReference type="InterPro" id="IPR001005">
    <property type="entry name" value="SANT/Myb"/>
</dbReference>
<feature type="region of interest" description="Disordered" evidence="7">
    <location>
        <begin position="106"/>
        <end position="137"/>
    </location>
</feature>
<feature type="domain" description="HTH myb-type" evidence="8">
    <location>
        <begin position="46"/>
        <end position="104"/>
    </location>
</feature>
<dbReference type="InterPro" id="IPR006447">
    <property type="entry name" value="Myb_dom_plants"/>
</dbReference>
<dbReference type="InterPro" id="IPR017930">
    <property type="entry name" value="Myb_dom"/>
</dbReference>
<keyword evidence="5" id="KW-0804">Transcription</keyword>
<comment type="similarity">
    <text evidence="2">Belongs to the MYB-CC family.</text>
</comment>
<keyword evidence="3" id="KW-0805">Transcription regulation</keyword>
<evidence type="ECO:0000256" key="1">
    <source>
        <dbReference type="ARBA" id="ARBA00004123"/>
    </source>
</evidence>
<accession>A0A7C8YY58</accession>
<dbReference type="InterPro" id="IPR046955">
    <property type="entry name" value="PHR1-like"/>
</dbReference>
<evidence type="ECO:0000256" key="4">
    <source>
        <dbReference type="ARBA" id="ARBA00023054"/>
    </source>
</evidence>
<dbReference type="PANTHER" id="PTHR31499">
    <property type="entry name" value="MYB FAMILY TRANSCRIPTION FACTOR PHL11"/>
    <property type="match status" value="1"/>
</dbReference>
<dbReference type="GO" id="GO:0003700">
    <property type="term" value="F:DNA-binding transcription factor activity"/>
    <property type="evidence" value="ECO:0007669"/>
    <property type="project" value="InterPro"/>
</dbReference>
<organism evidence="9">
    <name type="scientific">Opuntia streptacantha</name>
    <name type="common">Prickly pear cactus</name>
    <name type="synonym">Opuntia cardona</name>
    <dbReference type="NCBI Taxonomy" id="393608"/>
    <lineage>
        <taxon>Eukaryota</taxon>
        <taxon>Viridiplantae</taxon>
        <taxon>Streptophyta</taxon>
        <taxon>Embryophyta</taxon>
        <taxon>Tracheophyta</taxon>
        <taxon>Spermatophyta</taxon>
        <taxon>Magnoliopsida</taxon>
        <taxon>eudicotyledons</taxon>
        <taxon>Gunneridae</taxon>
        <taxon>Pentapetalae</taxon>
        <taxon>Caryophyllales</taxon>
        <taxon>Cactineae</taxon>
        <taxon>Cactaceae</taxon>
        <taxon>Opuntioideae</taxon>
        <taxon>Opuntia</taxon>
    </lineage>
</organism>
<dbReference type="FunFam" id="1.10.10.60:FF:000002">
    <property type="entry name" value="Myb family transcription factor"/>
    <property type="match status" value="1"/>
</dbReference>
<evidence type="ECO:0000256" key="7">
    <source>
        <dbReference type="SAM" id="MobiDB-lite"/>
    </source>
</evidence>
<evidence type="ECO:0000313" key="9">
    <source>
        <dbReference type="EMBL" id="MBA4629572.1"/>
    </source>
</evidence>
<name>A0A7C8YY58_OPUST</name>
<dbReference type="Pfam" id="PF14379">
    <property type="entry name" value="Myb_CC_LHEQLE"/>
    <property type="match status" value="1"/>
</dbReference>
<keyword evidence="6" id="KW-0539">Nucleus</keyword>
<dbReference type="InterPro" id="IPR025756">
    <property type="entry name" value="Myb_CC_LHEQLE"/>
</dbReference>
<dbReference type="GO" id="GO:0003677">
    <property type="term" value="F:DNA binding"/>
    <property type="evidence" value="ECO:0007669"/>
    <property type="project" value="InterPro"/>
</dbReference>
<sequence>MYHVKKFSTVNLVPHKVQENGQVANAEALGMGSPSVKSPTPPGGGSKQRLRWSEELHNRFVDAITQLGGPDRATPKGVLRVMGVPGLTIYHVKSHLQKYRLAKYIPESPSDGSKDDKKGSVDGQSGMDSSQGLQINEALRMQMEVQKRLHEQLEFLYEGAKAATNED</sequence>
<keyword evidence="4" id="KW-0175">Coiled coil</keyword>
<dbReference type="SUPFAM" id="SSF46689">
    <property type="entry name" value="Homeodomain-like"/>
    <property type="match status" value="1"/>
</dbReference>